<evidence type="ECO:0000256" key="1">
    <source>
        <dbReference type="SAM" id="MobiDB-lite"/>
    </source>
</evidence>
<dbReference type="InterPro" id="IPR006429">
    <property type="entry name" value="Phage_lambda_portal"/>
</dbReference>
<evidence type="ECO:0000313" key="3">
    <source>
        <dbReference type="Proteomes" id="UP000283458"/>
    </source>
</evidence>
<dbReference type="GO" id="GO:0019068">
    <property type="term" value="P:virion assembly"/>
    <property type="evidence" value="ECO:0007669"/>
    <property type="project" value="InterPro"/>
</dbReference>
<dbReference type="Pfam" id="PF05136">
    <property type="entry name" value="Phage_portal_2"/>
    <property type="match status" value="1"/>
</dbReference>
<dbReference type="AlphaFoldDB" id="A0A418VVD6"/>
<gene>
    <name evidence="2" type="ORF">D3877_12925</name>
</gene>
<reference evidence="2 3" key="1">
    <citation type="submission" date="2018-09" db="EMBL/GenBank/DDBJ databases">
        <authorList>
            <person name="Zhu H."/>
        </authorList>
    </citation>
    <scope>NUCLEOTIDE SEQUENCE [LARGE SCALE GENOMIC DNA]</scope>
    <source>
        <strain evidence="2 3">K2W22B-5</strain>
    </source>
</reference>
<evidence type="ECO:0000313" key="2">
    <source>
        <dbReference type="EMBL" id="RJF81120.1"/>
    </source>
</evidence>
<organism evidence="2 3">
    <name type="scientific">Azospirillum cavernae</name>
    <dbReference type="NCBI Taxonomy" id="2320860"/>
    <lineage>
        <taxon>Bacteria</taxon>
        <taxon>Pseudomonadati</taxon>
        <taxon>Pseudomonadota</taxon>
        <taxon>Alphaproteobacteria</taxon>
        <taxon>Rhodospirillales</taxon>
        <taxon>Azospirillaceae</taxon>
        <taxon>Azospirillum</taxon>
    </lineage>
</organism>
<dbReference type="Proteomes" id="UP000283458">
    <property type="component" value="Unassembled WGS sequence"/>
</dbReference>
<feature type="region of interest" description="Disordered" evidence="1">
    <location>
        <begin position="1"/>
        <end position="21"/>
    </location>
</feature>
<sequence>MIVNSDGTPMRAQASAPTAYQASDPMSHELAGWHPVLGSADADLLPERADIVARIRDLARNNGWASGVVRREIDTVIGSGLRLSCKPDYRALGLSAEWAAEWADQVEGQFRLWADDPGRWCDATRHYTLGGLFGLAYRHYVIDGDAVVILQWRPHAGPYATTIRVVDPDRLSNPQNVMDTDTLRGGVEFDSWGAAVAYHIRKRHPNDWPNAGRDAYVWERVPRETPWGRPITVHFFDKERDEQSRGVGRLTPVLERLKMLDRYDKVELQAAVLNAILAAFIESPFDHDLIADALEDGKLSGYQDLRKAFHENRNISMGGVRLPTLFPGEKIGFHTATRPNQAYASFEAQALRNIAAGTGSSYEQISTDWSQTNYSSARAALLETWKTMISRRKAFAGGLCSLIYVTWLEEAIDAGKVVLPVGAPDFYAARAAYARCDWIGPPRGWVDPVKERQGALLGVAGGLSTLDDESAEQGKDYQETLAQLRIEISEMPPGVLHPAQADFAKLMAGAAASLGADESRQSQPQP</sequence>
<name>A0A418VVD6_9PROT</name>
<dbReference type="GO" id="GO:0005198">
    <property type="term" value="F:structural molecule activity"/>
    <property type="evidence" value="ECO:0007669"/>
    <property type="project" value="InterPro"/>
</dbReference>
<dbReference type="NCBIfam" id="TIGR01539">
    <property type="entry name" value="portal_lambda"/>
    <property type="match status" value="1"/>
</dbReference>
<dbReference type="EMBL" id="QYUL01000002">
    <property type="protein sequence ID" value="RJF81120.1"/>
    <property type="molecule type" value="Genomic_DNA"/>
</dbReference>
<protein>
    <submittedName>
        <fullName evidence="2">Phage portal protein</fullName>
    </submittedName>
</protein>
<dbReference type="RefSeq" id="WP_119831208.1">
    <property type="nucleotide sequence ID" value="NZ_QYUL01000002.1"/>
</dbReference>
<accession>A0A418VVD6</accession>
<proteinExistence type="predicted"/>
<keyword evidence="3" id="KW-1185">Reference proteome</keyword>
<comment type="caution">
    <text evidence="2">The sequence shown here is derived from an EMBL/GenBank/DDBJ whole genome shotgun (WGS) entry which is preliminary data.</text>
</comment>
<dbReference type="OrthoDB" id="9770450at2"/>